<evidence type="ECO:0000256" key="2">
    <source>
        <dbReference type="ARBA" id="ARBA00022523"/>
    </source>
</evidence>
<comment type="caution">
    <text evidence="7">The sequence shown here is derived from an EMBL/GenBank/DDBJ whole genome shotgun (WGS) entry which is preliminary data.</text>
</comment>
<keyword evidence="3" id="KW-0964">Secreted</keyword>
<evidence type="ECO:0008006" key="9">
    <source>
        <dbReference type="Google" id="ProtNLM"/>
    </source>
</evidence>
<protein>
    <recommendedName>
        <fullName evidence="9">Protein EXORDIUM-like 2</fullName>
    </recommendedName>
</protein>
<comment type="similarity">
    <text evidence="5">Belongs to the EXORDIUM family.</text>
</comment>
<evidence type="ECO:0000256" key="1">
    <source>
        <dbReference type="ARBA" id="ARBA00004271"/>
    </source>
</evidence>
<gene>
    <name evidence="7" type="ORF">L1049_002105</name>
</gene>
<evidence type="ECO:0000256" key="4">
    <source>
        <dbReference type="ARBA" id="ARBA00022729"/>
    </source>
</evidence>
<name>A0AAP0NEA5_LIQFO</name>
<organism evidence="7 8">
    <name type="scientific">Liquidambar formosana</name>
    <name type="common">Formosan gum</name>
    <dbReference type="NCBI Taxonomy" id="63359"/>
    <lineage>
        <taxon>Eukaryota</taxon>
        <taxon>Viridiplantae</taxon>
        <taxon>Streptophyta</taxon>
        <taxon>Embryophyta</taxon>
        <taxon>Tracheophyta</taxon>
        <taxon>Spermatophyta</taxon>
        <taxon>Magnoliopsida</taxon>
        <taxon>eudicotyledons</taxon>
        <taxon>Gunneridae</taxon>
        <taxon>Pentapetalae</taxon>
        <taxon>Saxifragales</taxon>
        <taxon>Altingiaceae</taxon>
        <taxon>Liquidambar</taxon>
    </lineage>
</organism>
<feature type="signal peptide" evidence="6">
    <location>
        <begin position="1"/>
        <end position="30"/>
    </location>
</feature>
<feature type="chain" id="PRO_5042874338" description="Protein EXORDIUM-like 2" evidence="6">
    <location>
        <begin position="31"/>
        <end position="304"/>
    </location>
</feature>
<dbReference type="InterPro" id="IPR006766">
    <property type="entry name" value="EXORDIUM-like"/>
</dbReference>
<evidence type="ECO:0000313" key="7">
    <source>
        <dbReference type="EMBL" id="KAK9271742.1"/>
    </source>
</evidence>
<sequence>MASSLARNPLVLSLSLLLLLPSFLLGSSAAALSYHRGPILTGNVNLTILWYGQVGRVHKNAIRTFIKSLNYNGNVNFEPRVSNWWHLVESYQSAARRNMRSSPRIRVQVVRQVTDATFSAGKIITQDFLPGLIQKATGGNRETVAVIFSAKDVTVQGQCEGKCAQHGVIGRQVYITVGNPESACPEACAWPFHKAKRGPQGVTLQPPSGNVGADAMVINFASALVSTVTNPYNTGFYEEPRTNPIEAGTACPGQFGSGAFPGYTGKVRVDPASGGGFNAHGVRGKKFLLPAIWNPKTSSCWTIM</sequence>
<dbReference type="PANTHER" id="PTHR31279:SF13">
    <property type="entry name" value="PROTEIN EXORDIUM-LIKE 6"/>
    <property type="match status" value="1"/>
</dbReference>
<evidence type="ECO:0000256" key="5">
    <source>
        <dbReference type="ARBA" id="ARBA00023591"/>
    </source>
</evidence>
<evidence type="ECO:0000256" key="6">
    <source>
        <dbReference type="SAM" id="SignalP"/>
    </source>
</evidence>
<dbReference type="GO" id="GO:0048046">
    <property type="term" value="C:apoplast"/>
    <property type="evidence" value="ECO:0007669"/>
    <property type="project" value="UniProtKB-SubCell"/>
</dbReference>
<dbReference type="PANTHER" id="PTHR31279">
    <property type="entry name" value="PROTEIN EXORDIUM-LIKE 5"/>
    <property type="match status" value="1"/>
</dbReference>
<dbReference type="Proteomes" id="UP001415857">
    <property type="component" value="Unassembled WGS sequence"/>
</dbReference>
<proteinExistence type="inferred from homology"/>
<keyword evidence="8" id="KW-1185">Reference proteome</keyword>
<dbReference type="EMBL" id="JBBPBK010000013">
    <property type="protein sequence ID" value="KAK9271742.1"/>
    <property type="molecule type" value="Genomic_DNA"/>
</dbReference>
<keyword evidence="4 6" id="KW-0732">Signal</keyword>
<evidence type="ECO:0000313" key="8">
    <source>
        <dbReference type="Proteomes" id="UP001415857"/>
    </source>
</evidence>
<accession>A0AAP0NEA5</accession>
<comment type="subcellular location">
    <subcellularLocation>
        <location evidence="1">Secreted</location>
        <location evidence="1">Extracellular space</location>
        <location evidence="1">Apoplast</location>
    </subcellularLocation>
</comment>
<keyword evidence="2" id="KW-0052">Apoplast</keyword>
<dbReference type="AlphaFoldDB" id="A0AAP0NEA5"/>
<evidence type="ECO:0000256" key="3">
    <source>
        <dbReference type="ARBA" id="ARBA00022525"/>
    </source>
</evidence>
<reference evidence="7 8" key="1">
    <citation type="journal article" date="2024" name="Plant J.">
        <title>Genome sequences and population genomics reveal climatic adaptation and genomic divergence between two closely related sweetgum species.</title>
        <authorList>
            <person name="Xu W.Q."/>
            <person name="Ren C.Q."/>
            <person name="Zhang X.Y."/>
            <person name="Comes H.P."/>
            <person name="Liu X.H."/>
            <person name="Li Y.G."/>
            <person name="Kettle C.J."/>
            <person name="Jalonen R."/>
            <person name="Gaisberger H."/>
            <person name="Ma Y.Z."/>
            <person name="Qiu Y.X."/>
        </authorList>
    </citation>
    <scope>NUCLEOTIDE SEQUENCE [LARGE SCALE GENOMIC DNA]</scope>
    <source>
        <strain evidence="7">Hangzhou</strain>
    </source>
</reference>
<dbReference type="Pfam" id="PF04674">
    <property type="entry name" value="Phi_1"/>
    <property type="match status" value="1"/>
</dbReference>